<comment type="subcellular location">
    <subcellularLocation>
        <location evidence="4">Cell outer membrane</location>
        <topology evidence="4">Lipid-anchor</topology>
    </subcellularLocation>
</comment>
<dbReference type="PANTHER" id="PTHR34512:SF30">
    <property type="entry name" value="OUTER MEMBRANE PROTEIN ASSEMBLY FACTOR BAMB"/>
    <property type="match status" value="1"/>
</dbReference>
<dbReference type="InterPro" id="IPR018391">
    <property type="entry name" value="PQQ_b-propeller_rpt"/>
</dbReference>
<dbReference type="NCBIfam" id="TIGR03300">
    <property type="entry name" value="assembly_YfgL"/>
    <property type="match status" value="1"/>
</dbReference>
<feature type="signal peptide" evidence="5">
    <location>
        <begin position="1"/>
        <end position="28"/>
    </location>
</feature>
<dbReference type="InterPro" id="IPR015943">
    <property type="entry name" value="WD40/YVTN_repeat-like_dom_sf"/>
</dbReference>
<name>V8G6T3_9BURK</name>
<dbReference type="InterPro" id="IPR017687">
    <property type="entry name" value="BamB"/>
</dbReference>
<evidence type="ECO:0000256" key="4">
    <source>
        <dbReference type="HAMAP-Rule" id="MF_00923"/>
    </source>
</evidence>
<comment type="function">
    <text evidence="4">Part of the outer membrane protein assembly complex, which is involved in assembly and insertion of beta-barrel proteins into the outer membrane.</text>
</comment>
<dbReference type="PANTHER" id="PTHR34512">
    <property type="entry name" value="CELL SURFACE PROTEIN"/>
    <property type="match status" value="1"/>
</dbReference>
<organism evidence="7 8">
    <name type="scientific">Pelistega indica</name>
    <dbReference type="NCBI Taxonomy" id="1414851"/>
    <lineage>
        <taxon>Bacteria</taxon>
        <taxon>Pseudomonadati</taxon>
        <taxon>Pseudomonadota</taxon>
        <taxon>Betaproteobacteria</taxon>
        <taxon>Burkholderiales</taxon>
        <taxon>Alcaligenaceae</taxon>
        <taxon>Pelistega</taxon>
    </lineage>
</organism>
<dbReference type="RefSeq" id="WP_023950806.1">
    <property type="nucleotide sequence ID" value="NZ_AYSV01000078.1"/>
</dbReference>
<dbReference type="Pfam" id="PF13360">
    <property type="entry name" value="PQQ_2"/>
    <property type="match status" value="1"/>
</dbReference>
<dbReference type="SUPFAM" id="SSF50998">
    <property type="entry name" value="Quinoprotein alcohol dehydrogenase-like"/>
    <property type="match status" value="1"/>
</dbReference>
<proteinExistence type="inferred from homology"/>
<evidence type="ECO:0000313" key="8">
    <source>
        <dbReference type="Proteomes" id="UP000018766"/>
    </source>
</evidence>
<keyword evidence="4" id="KW-0564">Palmitate</keyword>
<dbReference type="AlphaFoldDB" id="V8G6T3"/>
<dbReference type="OrthoDB" id="5173551at2"/>
<accession>V8G6T3</accession>
<protein>
    <recommendedName>
        <fullName evidence="4">Outer membrane protein assembly factor BamB</fullName>
    </recommendedName>
</protein>
<dbReference type="PROSITE" id="PS51257">
    <property type="entry name" value="PROKAR_LIPOPROTEIN"/>
    <property type="match status" value="1"/>
</dbReference>
<keyword evidence="1 4" id="KW-0732">Signal</keyword>
<dbReference type="Gene3D" id="2.130.10.10">
    <property type="entry name" value="YVTN repeat-like/Quinoprotein amine dehydrogenase"/>
    <property type="match status" value="1"/>
</dbReference>
<keyword evidence="4" id="KW-0449">Lipoprotein</keyword>
<sequence length="387" mass="40553">MSLSTRYLRNFTLAVGAALTLSACGLFGNDSRYEPVDLTEYQATITPVIHWTASIGKGSGYGFTPVVDGNNVFAATPDGKVSRLNLDTGAIIWQRDLDKDLASGVGVGEGVVAVTTKDGQVVLLDANNGNQRWEVRSSTVATTPPMIANGAVVVRADDFRVQGLNIADGSLLWSYVRAQAELALKAHSRMVSAGASTVLVALPVGRVVALNTQTGRPLWELLASTVKGPSDLDSVADVVGAPIVNGNDICLASYQGNVLCYGVTAKGAQARWSQPFSTATGVDATQSSVLSAGVDGTVTSFSRQDGQVLWSDKTLRNRGLSNPIAYDNHVVVADYEGYAHFYDFNSGALQGRISLGDSEPVVSPLVATPKGILAQTGDGDLVLFGAK</sequence>
<comment type="similarity">
    <text evidence="4">Belongs to the BamB family.</text>
</comment>
<dbReference type="InterPro" id="IPR011047">
    <property type="entry name" value="Quinoprotein_ADH-like_sf"/>
</dbReference>
<evidence type="ECO:0000259" key="6">
    <source>
        <dbReference type="Pfam" id="PF13360"/>
    </source>
</evidence>
<keyword evidence="2 4" id="KW-0472">Membrane</keyword>
<dbReference type="EMBL" id="AYSV01000078">
    <property type="protein sequence ID" value="ETD72110.1"/>
    <property type="molecule type" value="Genomic_DNA"/>
</dbReference>
<evidence type="ECO:0000256" key="3">
    <source>
        <dbReference type="ARBA" id="ARBA00023237"/>
    </source>
</evidence>
<keyword evidence="8" id="KW-1185">Reference proteome</keyword>
<feature type="domain" description="Pyrrolo-quinoline quinone repeat" evidence="6">
    <location>
        <begin position="78"/>
        <end position="311"/>
    </location>
</feature>
<dbReference type="Proteomes" id="UP000018766">
    <property type="component" value="Unassembled WGS sequence"/>
</dbReference>
<evidence type="ECO:0000256" key="1">
    <source>
        <dbReference type="ARBA" id="ARBA00022729"/>
    </source>
</evidence>
<dbReference type="GO" id="GO:0043165">
    <property type="term" value="P:Gram-negative-bacterium-type cell outer membrane assembly"/>
    <property type="evidence" value="ECO:0007669"/>
    <property type="project" value="UniProtKB-UniRule"/>
</dbReference>
<keyword evidence="3 4" id="KW-0998">Cell outer membrane</keyword>
<dbReference type="SMART" id="SM00564">
    <property type="entry name" value="PQQ"/>
    <property type="match status" value="6"/>
</dbReference>
<dbReference type="GO" id="GO:0051205">
    <property type="term" value="P:protein insertion into membrane"/>
    <property type="evidence" value="ECO:0007669"/>
    <property type="project" value="UniProtKB-UniRule"/>
</dbReference>
<dbReference type="HAMAP" id="MF_00923">
    <property type="entry name" value="OM_assembly_BamB"/>
    <property type="match status" value="1"/>
</dbReference>
<gene>
    <name evidence="4" type="primary">bamB</name>
    <name evidence="7" type="ORF">V757_06120</name>
</gene>
<feature type="chain" id="PRO_5009023313" description="Outer membrane protein assembly factor BamB" evidence="5">
    <location>
        <begin position="29"/>
        <end position="387"/>
    </location>
</feature>
<comment type="subunit">
    <text evidence="4">Part of the Bam complex.</text>
</comment>
<evidence type="ECO:0000256" key="5">
    <source>
        <dbReference type="SAM" id="SignalP"/>
    </source>
</evidence>
<evidence type="ECO:0000256" key="2">
    <source>
        <dbReference type="ARBA" id="ARBA00023136"/>
    </source>
</evidence>
<evidence type="ECO:0000313" key="7">
    <source>
        <dbReference type="EMBL" id="ETD72110.1"/>
    </source>
</evidence>
<dbReference type="InterPro" id="IPR002372">
    <property type="entry name" value="PQQ_rpt_dom"/>
</dbReference>
<reference evidence="7 8" key="1">
    <citation type="submission" date="2013-11" db="EMBL/GenBank/DDBJ databases">
        <title>Genomic analysis of Pelistega sp. HM-7.</title>
        <authorList>
            <person name="Kumbhare S.V."/>
            <person name="Shetty S.A."/>
            <person name="Sharma O."/>
            <person name="Dhotre D.P."/>
        </authorList>
    </citation>
    <scope>NUCLEOTIDE SEQUENCE [LARGE SCALE GENOMIC DNA]</scope>
    <source>
        <strain evidence="7 8">HM-7</strain>
    </source>
</reference>
<comment type="caution">
    <text evidence="7">The sequence shown here is derived from an EMBL/GenBank/DDBJ whole genome shotgun (WGS) entry which is preliminary data.</text>
</comment>
<dbReference type="GO" id="GO:0009279">
    <property type="term" value="C:cell outer membrane"/>
    <property type="evidence" value="ECO:0007669"/>
    <property type="project" value="UniProtKB-SubCell"/>
</dbReference>